<protein>
    <submittedName>
        <fullName evidence="3">Glycosyltransferase family 4 protein</fullName>
        <ecNumber evidence="3">2.4.-.-</ecNumber>
    </submittedName>
</protein>
<dbReference type="Gene3D" id="3.40.50.2000">
    <property type="entry name" value="Glycogen Phosphorylase B"/>
    <property type="match status" value="2"/>
</dbReference>
<sequence length="370" mass="41566">MKILICATEYYPHGSGIANVAYNVVEQLKKTGVDCVVCSPTGPDIKLGTQRPFGILGLLFYWYKVATHFKKSNTQEFDAVWLHNPLFLKESPFNNCLVTMNATAYGQANNRIYPLWLHIYKIISAKIEKFSLSKIKDSSLFTGVGTNICEELEEIGIKSQNIKYIPNGVNIDQFKPSKQKQYLRNKFGIPDKDLVFLNIGRLTPQKNPLKTIEVFEKISTQVNNLTLVFSGKGELKSDMDEDVKSKNLDNVLLIGYVDEENKPDLYACADYFIISSLYEGGEPPLTLSEAMACGLPCIASNIPNFKIVEISNSGIVVDFSDTNKSAEEILNFIQKDNSECSINARKYAVQNLDWGIISDNYLNEFSKIVK</sequence>
<comment type="caution">
    <text evidence="3">The sequence shown here is derived from an EMBL/GenBank/DDBJ whole genome shotgun (WGS) entry which is preliminary data.</text>
</comment>
<organism evidence="3 4">
    <name type="scientific">Methanosarcina baikalica</name>
    <dbReference type="NCBI Taxonomy" id="3073890"/>
    <lineage>
        <taxon>Archaea</taxon>
        <taxon>Methanobacteriati</taxon>
        <taxon>Methanobacteriota</taxon>
        <taxon>Stenosarchaea group</taxon>
        <taxon>Methanomicrobia</taxon>
        <taxon>Methanosarcinales</taxon>
        <taxon>Methanosarcinaceae</taxon>
        <taxon>Methanosarcina</taxon>
    </lineage>
</organism>
<evidence type="ECO:0000259" key="2">
    <source>
        <dbReference type="Pfam" id="PF13439"/>
    </source>
</evidence>
<dbReference type="InterPro" id="IPR001296">
    <property type="entry name" value="Glyco_trans_1"/>
</dbReference>
<dbReference type="EC" id="2.4.-.-" evidence="3"/>
<dbReference type="Pfam" id="PF00534">
    <property type="entry name" value="Glycos_transf_1"/>
    <property type="match status" value="1"/>
</dbReference>
<name>A0ABU2CZG1_9EURY</name>
<dbReference type="CDD" id="cd03801">
    <property type="entry name" value="GT4_PimA-like"/>
    <property type="match status" value="1"/>
</dbReference>
<evidence type="ECO:0000259" key="1">
    <source>
        <dbReference type="Pfam" id="PF00534"/>
    </source>
</evidence>
<feature type="domain" description="Glycosyltransferase subfamily 4-like N-terminal" evidence="2">
    <location>
        <begin position="15"/>
        <end position="172"/>
    </location>
</feature>
<feature type="domain" description="Glycosyl transferase family 1" evidence="1">
    <location>
        <begin position="182"/>
        <end position="344"/>
    </location>
</feature>
<dbReference type="SUPFAM" id="SSF53756">
    <property type="entry name" value="UDP-Glycosyltransferase/glycogen phosphorylase"/>
    <property type="match status" value="1"/>
</dbReference>
<dbReference type="PANTHER" id="PTHR45947">
    <property type="entry name" value="SULFOQUINOVOSYL TRANSFERASE SQD2"/>
    <property type="match status" value="1"/>
</dbReference>
<dbReference type="Proteomes" id="UP001246244">
    <property type="component" value="Unassembled WGS sequence"/>
</dbReference>
<keyword evidence="3" id="KW-0328">Glycosyltransferase</keyword>
<dbReference type="InterPro" id="IPR028098">
    <property type="entry name" value="Glyco_trans_4-like_N"/>
</dbReference>
<proteinExistence type="predicted"/>
<keyword evidence="3" id="KW-0808">Transferase</keyword>
<dbReference type="InterPro" id="IPR050194">
    <property type="entry name" value="Glycosyltransferase_grp1"/>
</dbReference>
<dbReference type="Pfam" id="PF13439">
    <property type="entry name" value="Glyco_transf_4"/>
    <property type="match status" value="1"/>
</dbReference>
<gene>
    <name evidence="3" type="ORF">RG963_04660</name>
</gene>
<evidence type="ECO:0000313" key="4">
    <source>
        <dbReference type="Proteomes" id="UP001246244"/>
    </source>
</evidence>
<dbReference type="GO" id="GO:0016757">
    <property type="term" value="F:glycosyltransferase activity"/>
    <property type="evidence" value="ECO:0007669"/>
    <property type="project" value="UniProtKB-KW"/>
</dbReference>
<dbReference type="EMBL" id="JAVKPK010000013">
    <property type="protein sequence ID" value="MDR7665093.1"/>
    <property type="molecule type" value="Genomic_DNA"/>
</dbReference>
<accession>A0ABU2CZG1</accession>
<dbReference type="PANTHER" id="PTHR45947:SF3">
    <property type="entry name" value="SULFOQUINOVOSYL TRANSFERASE SQD2"/>
    <property type="match status" value="1"/>
</dbReference>
<keyword evidence="4" id="KW-1185">Reference proteome</keyword>
<dbReference type="RefSeq" id="WP_310575120.1">
    <property type="nucleotide sequence ID" value="NZ_JAVKPK010000013.1"/>
</dbReference>
<reference evidence="4" key="1">
    <citation type="submission" date="2023-07" db="EMBL/GenBank/DDBJ databases">
        <title>Whole-genome sequencing of a new Methanosarcina sp. Z-7115.</title>
        <authorList>
            <person name="Zhilina T.N."/>
            <person name="Merkel A.Y."/>
        </authorList>
    </citation>
    <scope>NUCLEOTIDE SEQUENCE [LARGE SCALE GENOMIC DNA]</scope>
    <source>
        <strain evidence="4">Z-7115</strain>
    </source>
</reference>
<evidence type="ECO:0000313" key="3">
    <source>
        <dbReference type="EMBL" id="MDR7665093.1"/>
    </source>
</evidence>